<accession>A0A8C5FDK1</accession>
<sequence>MRRSRNQKQGSIKAQPTAWRPATHPLGKGDKCSTMTADLVYSSKQSRMTGPRISSTNDIPERERTTANKRADREQDKNLRVCGCHFLNGKENSPCHFEWSKTTPSHPTQPTKQSLDHTYCTVGGQDTAVDPNGGAMEEPEDVVHQESCPVNRKDEGAIYSPARLSDEVIRMETGLPDKAMFSRVVGLVQRLEGSIVYAAGWRVEGMTMESQVFMALMKVRQNCTHLHLTQLFSCSTATVANVVNTFIHLLHRLLFNTMMAAVPSCQKNRESMPASFLPSASNCRIVIDCTDIEVAAPKEMDKAKMVYSAYRWMHSFKVLIGVTPNGVITYCSSLFPGSVSDTAITMQSGLLEHLEAGDMVLADKGFLISDIVPDGVSVNIPPFLNNGKFTESEVRATREMARNRIHVERANARIKDFRILQMIPSHLRSSANVLVQLCCALVNLQNPLIKEISSTLSVN</sequence>
<dbReference type="PANTHER" id="PTHR23080">
    <property type="entry name" value="THAP DOMAIN PROTEIN"/>
    <property type="match status" value="1"/>
</dbReference>
<feature type="domain" description="Transposase Helix-turn-helix" evidence="5">
    <location>
        <begin position="207"/>
        <end position="254"/>
    </location>
</feature>
<evidence type="ECO:0000256" key="2">
    <source>
        <dbReference type="ARBA" id="ARBA00022723"/>
    </source>
</evidence>
<feature type="region of interest" description="Disordered" evidence="3">
    <location>
        <begin position="1"/>
        <end position="73"/>
    </location>
</feature>
<feature type="domain" description="DDE Tnp4" evidence="4">
    <location>
        <begin position="287"/>
        <end position="443"/>
    </location>
</feature>
<protein>
    <recommendedName>
        <fullName evidence="8">DDE Tnp4 domain-containing protein</fullName>
    </recommendedName>
</protein>
<keyword evidence="7" id="KW-1185">Reference proteome</keyword>
<comment type="cofactor">
    <cofactor evidence="1">
        <name>a divalent metal cation</name>
        <dbReference type="ChEBI" id="CHEBI:60240"/>
    </cofactor>
</comment>
<evidence type="ECO:0008006" key="8">
    <source>
        <dbReference type="Google" id="ProtNLM"/>
    </source>
</evidence>
<evidence type="ECO:0000259" key="4">
    <source>
        <dbReference type="Pfam" id="PF13359"/>
    </source>
</evidence>
<name>A0A8C5FDK1_GADMO</name>
<dbReference type="GeneTree" id="ENSGT00940000168504"/>
<evidence type="ECO:0000256" key="3">
    <source>
        <dbReference type="SAM" id="MobiDB-lite"/>
    </source>
</evidence>
<dbReference type="Pfam" id="PF13613">
    <property type="entry name" value="HTH_Tnp_4"/>
    <property type="match status" value="1"/>
</dbReference>
<feature type="compositionally biased region" description="Polar residues" evidence="3">
    <location>
        <begin position="42"/>
        <end position="58"/>
    </location>
</feature>
<organism evidence="6 7">
    <name type="scientific">Gadus morhua</name>
    <name type="common">Atlantic cod</name>
    <dbReference type="NCBI Taxonomy" id="8049"/>
    <lineage>
        <taxon>Eukaryota</taxon>
        <taxon>Metazoa</taxon>
        <taxon>Chordata</taxon>
        <taxon>Craniata</taxon>
        <taxon>Vertebrata</taxon>
        <taxon>Euteleostomi</taxon>
        <taxon>Actinopterygii</taxon>
        <taxon>Neopterygii</taxon>
        <taxon>Teleostei</taxon>
        <taxon>Neoteleostei</taxon>
        <taxon>Acanthomorphata</taxon>
        <taxon>Zeiogadaria</taxon>
        <taxon>Gadariae</taxon>
        <taxon>Gadiformes</taxon>
        <taxon>Gadoidei</taxon>
        <taxon>Gadidae</taxon>
        <taxon>Gadus</taxon>
    </lineage>
</organism>
<reference evidence="6" key="1">
    <citation type="submission" date="2025-08" db="UniProtKB">
        <authorList>
            <consortium name="Ensembl"/>
        </authorList>
    </citation>
    <scope>IDENTIFICATION</scope>
</reference>
<feature type="compositionally biased region" description="Basic and acidic residues" evidence="3">
    <location>
        <begin position="59"/>
        <end position="73"/>
    </location>
</feature>
<proteinExistence type="predicted"/>
<evidence type="ECO:0000256" key="1">
    <source>
        <dbReference type="ARBA" id="ARBA00001968"/>
    </source>
</evidence>
<dbReference type="AlphaFoldDB" id="A0A8C5FDK1"/>
<dbReference type="OMA" id="WINRCTR"/>
<keyword evidence="2" id="KW-0479">Metal-binding</keyword>
<reference evidence="6" key="2">
    <citation type="submission" date="2025-09" db="UniProtKB">
        <authorList>
            <consortium name="Ensembl"/>
        </authorList>
    </citation>
    <scope>IDENTIFICATION</scope>
</reference>
<evidence type="ECO:0000313" key="7">
    <source>
        <dbReference type="Proteomes" id="UP000694546"/>
    </source>
</evidence>
<dbReference type="Ensembl" id="ENSGMOT00000046013.1">
    <property type="protein sequence ID" value="ENSGMOP00000028868.1"/>
    <property type="gene ID" value="ENSGMOG00000024078.1"/>
</dbReference>
<dbReference type="PANTHER" id="PTHR23080:SF133">
    <property type="entry name" value="SI:CH211-262I1.5-RELATED"/>
    <property type="match status" value="1"/>
</dbReference>
<evidence type="ECO:0000313" key="6">
    <source>
        <dbReference type="Ensembl" id="ENSGMOP00000028868.1"/>
    </source>
</evidence>
<dbReference type="InterPro" id="IPR027806">
    <property type="entry name" value="HARBI1_dom"/>
</dbReference>
<dbReference type="InterPro" id="IPR027805">
    <property type="entry name" value="Transposase_HTH_dom"/>
</dbReference>
<evidence type="ECO:0000259" key="5">
    <source>
        <dbReference type="Pfam" id="PF13613"/>
    </source>
</evidence>
<dbReference type="GO" id="GO:0046872">
    <property type="term" value="F:metal ion binding"/>
    <property type="evidence" value="ECO:0007669"/>
    <property type="project" value="UniProtKB-KW"/>
</dbReference>
<dbReference type="Proteomes" id="UP000694546">
    <property type="component" value="Chromosome 11"/>
</dbReference>
<dbReference type="Pfam" id="PF13359">
    <property type="entry name" value="DDE_Tnp_4"/>
    <property type="match status" value="1"/>
</dbReference>